<feature type="transmembrane region" description="Helical" evidence="1">
    <location>
        <begin position="172"/>
        <end position="191"/>
    </location>
</feature>
<dbReference type="Pfam" id="PF13717">
    <property type="entry name" value="Zn_ribbon_4"/>
    <property type="match status" value="1"/>
</dbReference>
<reference evidence="3 4" key="1">
    <citation type="journal article" date="2019" name="Int. J. Syst. Evol. Microbiol.">
        <title>The Global Catalogue of Microorganisms (GCM) 10K type strain sequencing project: providing services to taxonomists for standard genome sequencing and annotation.</title>
        <authorList>
            <consortium name="The Broad Institute Genomics Platform"/>
            <consortium name="The Broad Institute Genome Sequencing Center for Infectious Disease"/>
            <person name="Wu L."/>
            <person name="Ma J."/>
        </authorList>
    </citation>
    <scope>NUCLEOTIDE SEQUENCE [LARGE SCALE GENOMIC DNA]</scope>
    <source>
        <strain evidence="3 4">JCM 9933</strain>
    </source>
</reference>
<keyword evidence="1" id="KW-1133">Transmembrane helix</keyword>
<keyword evidence="1" id="KW-0472">Membrane</keyword>
<sequence>MQCQTVSTIGFLLPRGSGRGGAPPGTAERERLNTTPLPAVRLLATAAALHQSPAAMRATCPSCEAVYEIPDRLVGSGRRLRCANCGHEWTLLQAEPAPAPTASALPASPSGAMPVTPPPPAYTYAPTPEPPQAVPPPTRPMLRRPPQVIDPPLPPVDDAAGFRGRGDLVLRAAWIGSVLLVLLALGALWTFRHEIAAAWPPAARLVGTPVSGG</sequence>
<comment type="caution">
    <text evidence="3">The sequence shown here is derived from an EMBL/GenBank/DDBJ whole genome shotgun (WGS) entry which is preliminary data.</text>
</comment>
<dbReference type="EMBL" id="BAAAFZ010000088">
    <property type="protein sequence ID" value="GAA0603062.1"/>
    <property type="molecule type" value="Genomic_DNA"/>
</dbReference>
<dbReference type="Proteomes" id="UP001501588">
    <property type="component" value="Unassembled WGS sequence"/>
</dbReference>
<keyword evidence="1" id="KW-0812">Transmembrane</keyword>
<evidence type="ECO:0000259" key="2">
    <source>
        <dbReference type="Pfam" id="PF13717"/>
    </source>
</evidence>
<evidence type="ECO:0000313" key="3">
    <source>
        <dbReference type="EMBL" id="GAA0603062.1"/>
    </source>
</evidence>
<name>A0ABN1G2X0_9PROT</name>
<dbReference type="InterPro" id="IPR011723">
    <property type="entry name" value="Znf/thioredoxin_put"/>
</dbReference>
<proteinExistence type="predicted"/>
<protein>
    <recommendedName>
        <fullName evidence="2">Zinc finger/thioredoxin putative domain-containing protein</fullName>
    </recommendedName>
</protein>
<accession>A0ABN1G2X0</accession>
<dbReference type="NCBIfam" id="TIGR02098">
    <property type="entry name" value="MJ0042_CXXC"/>
    <property type="match status" value="1"/>
</dbReference>
<dbReference type="Gene3D" id="2.20.28.160">
    <property type="match status" value="1"/>
</dbReference>
<gene>
    <name evidence="3" type="ORF">GCM10009416_45940</name>
</gene>
<keyword evidence="4" id="KW-1185">Reference proteome</keyword>
<evidence type="ECO:0000256" key="1">
    <source>
        <dbReference type="SAM" id="Phobius"/>
    </source>
</evidence>
<evidence type="ECO:0000313" key="4">
    <source>
        <dbReference type="Proteomes" id="UP001501588"/>
    </source>
</evidence>
<organism evidence="3 4">
    <name type="scientific">Craurococcus roseus</name>
    <dbReference type="NCBI Taxonomy" id="77585"/>
    <lineage>
        <taxon>Bacteria</taxon>
        <taxon>Pseudomonadati</taxon>
        <taxon>Pseudomonadota</taxon>
        <taxon>Alphaproteobacteria</taxon>
        <taxon>Acetobacterales</taxon>
        <taxon>Acetobacteraceae</taxon>
        <taxon>Craurococcus</taxon>
    </lineage>
</organism>
<feature type="domain" description="Zinc finger/thioredoxin putative" evidence="2">
    <location>
        <begin position="56"/>
        <end position="90"/>
    </location>
</feature>